<dbReference type="Proteomes" id="UP000680206">
    <property type="component" value="Unassembled WGS sequence"/>
</dbReference>
<dbReference type="Pfam" id="PF00550">
    <property type="entry name" value="PP-binding"/>
    <property type="match status" value="1"/>
</dbReference>
<protein>
    <submittedName>
        <fullName evidence="5">Acyl carrier protein</fullName>
    </submittedName>
</protein>
<feature type="domain" description="Carrier" evidence="4">
    <location>
        <begin position="69"/>
        <end position="144"/>
    </location>
</feature>
<evidence type="ECO:0000256" key="3">
    <source>
        <dbReference type="SAM" id="MobiDB-lite"/>
    </source>
</evidence>
<dbReference type="InterPro" id="IPR036736">
    <property type="entry name" value="ACP-like_sf"/>
</dbReference>
<dbReference type="SUPFAM" id="SSF47336">
    <property type="entry name" value="ACP-like"/>
    <property type="match status" value="1"/>
</dbReference>
<proteinExistence type="predicted"/>
<keyword evidence="2" id="KW-0597">Phosphoprotein</keyword>
<keyword evidence="6" id="KW-1185">Reference proteome</keyword>
<dbReference type="SMART" id="SM00823">
    <property type="entry name" value="PKS_PP"/>
    <property type="match status" value="1"/>
</dbReference>
<feature type="region of interest" description="Disordered" evidence="3">
    <location>
        <begin position="29"/>
        <end position="48"/>
    </location>
</feature>
<dbReference type="PROSITE" id="PS50075">
    <property type="entry name" value="CARRIER"/>
    <property type="match status" value="1"/>
</dbReference>
<dbReference type="InterPro" id="IPR009081">
    <property type="entry name" value="PP-bd_ACP"/>
</dbReference>
<evidence type="ECO:0000256" key="1">
    <source>
        <dbReference type="ARBA" id="ARBA00022450"/>
    </source>
</evidence>
<dbReference type="EMBL" id="JAGEPF010000003">
    <property type="protein sequence ID" value="MBO2456938.1"/>
    <property type="molecule type" value="Genomic_DNA"/>
</dbReference>
<accession>A0ABS3RKP1</accession>
<sequence>MVGADEPLRADMPLGTVLAMLSSWRQRNRRQDAAEPEFAGDGTEEVRPGPEAAEWARTMAELSGPEQEQRMLDLVRGEIAAVLGYASADAVDADGDVMEMGITSISAVQLRATFIGQTGLELPEGFVYELYSPAAIADHLLSEFLAQD</sequence>
<gene>
    <name evidence="5" type="ORF">J4709_04965</name>
</gene>
<name>A0ABS3RKP1_9ACTN</name>
<comment type="caution">
    <text evidence="5">The sequence shown here is derived from an EMBL/GenBank/DDBJ whole genome shotgun (WGS) entry which is preliminary data.</text>
</comment>
<evidence type="ECO:0000313" key="5">
    <source>
        <dbReference type="EMBL" id="MBO2456938.1"/>
    </source>
</evidence>
<evidence type="ECO:0000256" key="2">
    <source>
        <dbReference type="ARBA" id="ARBA00022553"/>
    </source>
</evidence>
<keyword evidence="1" id="KW-0596">Phosphopantetheine</keyword>
<dbReference type="Gene3D" id="1.10.1200.10">
    <property type="entry name" value="ACP-like"/>
    <property type="match status" value="1"/>
</dbReference>
<evidence type="ECO:0000313" key="6">
    <source>
        <dbReference type="Proteomes" id="UP000680206"/>
    </source>
</evidence>
<organism evidence="5 6">
    <name type="scientific">Actinomadura violacea</name>
    <dbReference type="NCBI Taxonomy" id="2819934"/>
    <lineage>
        <taxon>Bacteria</taxon>
        <taxon>Bacillati</taxon>
        <taxon>Actinomycetota</taxon>
        <taxon>Actinomycetes</taxon>
        <taxon>Streptosporangiales</taxon>
        <taxon>Thermomonosporaceae</taxon>
        <taxon>Actinomadura</taxon>
    </lineage>
</organism>
<dbReference type="InterPro" id="IPR020806">
    <property type="entry name" value="PKS_PP-bd"/>
</dbReference>
<reference evidence="5 6" key="1">
    <citation type="submission" date="2021-03" db="EMBL/GenBank/DDBJ databases">
        <title>Actinomadura violae sp. nov., isolated from lichen in Thailand.</title>
        <authorList>
            <person name="Kanchanasin P."/>
            <person name="Saeng-In P."/>
            <person name="Phongsopitanun W."/>
            <person name="Yuki M."/>
            <person name="Kudo T."/>
            <person name="Ohkuma M."/>
            <person name="Tanasupawat S."/>
        </authorList>
    </citation>
    <scope>NUCLEOTIDE SEQUENCE [LARGE SCALE GENOMIC DNA]</scope>
    <source>
        <strain evidence="5 6">LCR2-06</strain>
    </source>
</reference>
<evidence type="ECO:0000259" key="4">
    <source>
        <dbReference type="PROSITE" id="PS50075"/>
    </source>
</evidence>